<name>A0A0C9S1A6_9CONI</name>
<comment type="similarity">
    <text evidence="1">Belongs to the HEBP family.</text>
</comment>
<dbReference type="AlphaFoldDB" id="A0A0C9S1A6"/>
<dbReference type="InterPro" id="IPR006917">
    <property type="entry name" value="SOUL_heme-bd"/>
</dbReference>
<protein>
    <submittedName>
        <fullName evidence="2">TSA: Wollemia nobilis Ref_Wollemi_Transcript_25919_1260 transcribed RNA sequence</fullName>
    </submittedName>
</protein>
<dbReference type="Gene3D" id="3.20.80.10">
    <property type="entry name" value="Regulatory factor, effector binding domain"/>
    <property type="match status" value="2"/>
</dbReference>
<dbReference type="Pfam" id="PF04832">
    <property type="entry name" value="SOUL"/>
    <property type="match status" value="1"/>
</dbReference>
<dbReference type="PANTHER" id="PTHR11220">
    <property type="entry name" value="HEME-BINDING PROTEIN-RELATED"/>
    <property type="match status" value="1"/>
</dbReference>
<dbReference type="PANTHER" id="PTHR11220:SF54">
    <property type="entry name" value="OS02G0533200 PROTEIN"/>
    <property type="match status" value="1"/>
</dbReference>
<organism evidence="2">
    <name type="scientific">Wollemia nobilis</name>
    <dbReference type="NCBI Taxonomy" id="56998"/>
    <lineage>
        <taxon>Eukaryota</taxon>
        <taxon>Viridiplantae</taxon>
        <taxon>Streptophyta</taxon>
        <taxon>Embryophyta</taxon>
        <taxon>Tracheophyta</taxon>
        <taxon>Spermatophyta</taxon>
        <taxon>Pinopsida</taxon>
        <taxon>Pinidae</taxon>
        <taxon>Conifers II</taxon>
        <taxon>Araucariales</taxon>
        <taxon>Araucariaceae</taxon>
        <taxon>Wollemia</taxon>
    </lineage>
</organism>
<dbReference type="EMBL" id="GCHU01025725">
    <property type="protein sequence ID" value="JAG85552.1"/>
    <property type="molecule type" value="Transcribed_RNA"/>
</dbReference>
<reference evidence="2" key="1">
    <citation type="submission" date="2015-02" db="EMBL/GenBank/DDBJ databases">
        <title>A transcriptome of Wollemia nobilis - a relic of Gondwana.</title>
        <authorList>
            <person name="Chia J.Y."/>
            <person name="Leong Y.S."/>
            <person name="Abdul Karim S."/>
            <person name="Wan Azmi N."/>
            <person name="Hercus R."/>
            <person name="Croft L."/>
        </authorList>
    </citation>
    <scope>NUCLEOTIDE SEQUENCE</scope>
    <source>
        <strain evidence="2">MaeBrown</strain>
        <tissue evidence="2">Leaf</tissue>
    </source>
</reference>
<sequence length="332" mass="37419">MATSNVLCGSILDGCCQYTSSSLRIPIPSNVSNFSKCVKPKFTGGLVKRKGFYTISTPTRRIPSADDPRLSLLYALAYQEPRVSLLFALAAQTASQSQRIAQELASETLKYINPRRFEGSTLEEALIAGAVPDLETVPSKVLRTEKDYEIRQVQSFYVAETTMPGKRGFDFYGSSQAFNALAAYLFGKNTESEQMEMTTPVFVQKSQIDGEKMEMTMPVFTKQEQDQEKWQMSFVMPSKYGANLPVPNDPSIRIRNIPEKLVAVTTFSGYLTDEEVKLRESKLREALSKDPQVHVKENATVEVAQYNPPFTPPFMRRNEVSLEVEWNQDQVR</sequence>
<dbReference type="InterPro" id="IPR011256">
    <property type="entry name" value="Reg_factor_effector_dom_sf"/>
</dbReference>
<dbReference type="SUPFAM" id="SSF55136">
    <property type="entry name" value="Probable bacterial effector-binding domain"/>
    <property type="match status" value="2"/>
</dbReference>
<proteinExistence type="inferred from homology"/>
<accession>A0A0C9S1A6</accession>
<evidence type="ECO:0000256" key="1">
    <source>
        <dbReference type="ARBA" id="ARBA00009817"/>
    </source>
</evidence>
<evidence type="ECO:0000313" key="2">
    <source>
        <dbReference type="EMBL" id="JAG85552.1"/>
    </source>
</evidence>